<name>A0ACC0Y2S7_9ROSI</name>
<reference evidence="2" key="1">
    <citation type="journal article" date="2023" name="G3 (Bethesda)">
        <title>Genome assembly and association tests identify interacting loci associated with vigor, precocity, and sex in interspecific pistachio rootstocks.</title>
        <authorList>
            <person name="Palmer W."/>
            <person name="Jacygrad E."/>
            <person name="Sagayaradj S."/>
            <person name="Cavanaugh K."/>
            <person name="Han R."/>
            <person name="Bertier L."/>
            <person name="Beede B."/>
            <person name="Kafkas S."/>
            <person name="Golino D."/>
            <person name="Preece J."/>
            <person name="Michelmore R."/>
        </authorList>
    </citation>
    <scope>NUCLEOTIDE SEQUENCE [LARGE SCALE GENOMIC DNA]</scope>
</reference>
<keyword evidence="2" id="KW-1185">Reference proteome</keyword>
<comment type="caution">
    <text evidence="1">The sequence shown here is derived from an EMBL/GenBank/DDBJ whole genome shotgun (WGS) entry which is preliminary data.</text>
</comment>
<protein>
    <submittedName>
        <fullName evidence="1">Uncharacterized protein</fullName>
    </submittedName>
</protein>
<evidence type="ECO:0000313" key="1">
    <source>
        <dbReference type="EMBL" id="KAJ0028410.1"/>
    </source>
</evidence>
<dbReference type="Proteomes" id="UP001163603">
    <property type="component" value="Chromosome 9"/>
</dbReference>
<sequence>MQVHISLVGEDKIRVSWITKSESAATLKYGTSPGDYPFSANGDMTSYRYMLYKSGDLSYADFVQPLWDSFGRLVEPLASQRPWMVTQGNHEIERIPLFHNTPFTSYNSRWRMPFEESGSTSNLYYSFNTAGVHVVMLGSYTDFEPNSEQYKWLEQDLKKIDRKITPWIVVVIHAPWYNSNTAHQGENESVEMKKAMEELLYEARVDIVFAGHVHAYERFVYGAKARNISIQGGKLWTRPTGSDE</sequence>
<organism evidence="1 2">
    <name type="scientific">Pistacia integerrima</name>
    <dbReference type="NCBI Taxonomy" id="434235"/>
    <lineage>
        <taxon>Eukaryota</taxon>
        <taxon>Viridiplantae</taxon>
        <taxon>Streptophyta</taxon>
        <taxon>Embryophyta</taxon>
        <taxon>Tracheophyta</taxon>
        <taxon>Spermatophyta</taxon>
        <taxon>Magnoliopsida</taxon>
        <taxon>eudicotyledons</taxon>
        <taxon>Gunneridae</taxon>
        <taxon>Pentapetalae</taxon>
        <taxon>rosids</taxon>
        <taxon>malvids</taxon>
        <taxon>Sapindales</taxon>
        <taxon>Anacardiaceae</taxon>
        <taxon>Pistacia</taxon>
    </lineage>
</organism>
<gene>
    <name evidence="1" type="ORF">Pint_35947</name>
</gene>
<dbReference type="EMBL" id="CM047744">
    <property type="protein sequence ID" value="KAJ0028410.1"/>
    <property type="molecule type" value="Genomic_DNA"/>
</dbReference>
<proteinExistence type="predicted"/>
<accession>A0ACC0Y2S7</accession>
<evidence type="ECO:0000313" key="2">
    <source>
        <dbReference type="Proteomes" id="UP001163603"/>
    </source>
</evidence>